<dbReference type="SUPFAM" id="SSF102114">
    <property type="entry name" value="Radical SAM enzymes"/>
    <property type="match status" value="1"/>
</dbReference>
<comment type="catalytic activity">
    <reaction evidence="14 15">
        <text>coproporphyrinogen III + 2 S-adenosyl-L-methionine = protoporphyrinogen IX + 2 5'-deoxyadenosine + 2 L-methionine + 2 CO2</text>
        <dbReference type="Rhea" id="RHEA:15425"/>
        <dbReference type="ChEBI" id="CHEBI:16526"/>
        <dbReference type="ChEBI" id="CHEBI:17319"/>
        <dbReference type="ChEBI" id="CHEBI:57307"/>
        <dbReference type="ChEBI" id="CHEBI:57309"/>
        <dbReference type="ChEBI" id="CHEBI:57844"/>
        <dbReference type="ChEBI" id="CHEBI:59789"/>
        <dbReference type="EC" id="1.3.98.3"/>
    </reaction>
</comment>
<protein>
    <recommendedName>
        <fullName evidence="15">Coproporphyrinogen-III oxidase</fullName>
        <ecNumber evidence="15">1.3.98.3</ecNumber>
    </recommendedName>
</protein>
<evidence type="ECO:0000256" key="14">
    <source>
        <dbReference type="ARBA" id="ARBA00048321"/>
    </source>
</evidence>
<dbReference type="RefSeq" id="WP_119785441.1">
    <property type="nucleotide sequence ID" value="NZ_QYUQ01000002.1"/>
</dbReference>
<comment type="similarity">
    <text evidence="3 15">Belongs to the anaerobic coproporphyrinogen-III oxidase family.</text>
</comment>
<dbReference type="GO" id="GO:0004109">
    <property type="term" value="F:coproporphyrinogen oxidase activity"/>
    <property type="evidence" value="ECO:0007669"/>
    <property type="project" value="InterPro"/>
</dbReference>
<keyword evidence="9 15" id="KW-0560">Oxidoreductase</keyword>
<evidence type="ECO:0000256" key="10">
    <source>
        <dbReference type="ARBA" id="ARBA00023004"/>
    </source>
</evidence>
<evidence type="ECO:0000256" key="16">
    <source>
        <dbReference type="PIRSR" id="PIRSR000167-1"/>
    </source>
</evidence>
<keyword evidence="7 15" id="KW-0949">S-adenosyl-L-methionine</keyword>
<comment type="cofactor">
    <cofactor evidence="15 17">
        <name>[4Fe-4S] cluster</name>
        <dbReference type="ChEBI" id="CHEBI:49883"/>
    </cofactor>
    <text evidence="15 17">Binds 1 [4Fe-4S] cluster. The cluster is coordinated with 3 cysteines and an exchangeable S-adenosyl-L-methionine.</text>
</comment>
<keyword evidence="12 15" id="KW-0627">Porphyrin biosynthesis</keyword>
<feature type="binding site" evidence="16">
    <location>
        <position position="224"/>
    </location>
    <ligand>
        <name>S-adenosyl-L-methionine</name>
        <dbReference type="ChEBI" id="CHEBI:59789"/>
        <label>2</label>
    </ligand>
</feature>
<dbReference type="PIRSF" id="PIRSF000167">
    <property type="entry name" value="HemN"/>
    <property type="match status" value="1"/>
</dbReference>
<feature type="binding site" evidence="16">
    <location>
        <position position="199"/>
    </location>
    <ligand>
        <name>S-adenosyl-L-methionine</name>
        <dbReference type="ChEBI" id="CHEBI:59789"/>
        <label>2</label>
    </ligand>
</feature>
<dbReference type="UniPathway" id="UPA00251">
    <property type="reaction ID" value="UER00323"/>
</dbReference>
<evidence type="ECO:0000256" key="17">
    <source>
        <dbReference type="PIRSR" id="PIRSR000167-2"/>
    </source>
</evidence>
<evidence type="ECO:0000256" key="13">
    <source>
        <dbReference type="ARBA" id="ARBA00024295"/>
    </source>
</evidence>
<dbReference type="GO" id="GO:0051539">
    <property type="term" value="F:4 iron, 4 sulfur cluster binding"/>
    <property type="evidence" value="ECO:0007669"/>
    <property type="project" value="UniProtKB-KW"/>
</dbReference>
<accession>A0A3A3G5C4</accession>
<dbReference type="Pfam" id="PF04055">
    <property type="entry name" value="Radical_SAM"/>
    <property type="match status" value="1"/>
</dbReference>
<dbReference type="OrthoDB" id="9808022at2"/>
<dbReference type="InterPro" id="IPR007197">
    <property type="entry name" value="rSAM"/>
</dbReference>
<dbReference type="AlphaFoldDB" id="A0A3A3G5C4"/>
<dbReference type="SFLD" id="SFLDG01065">
    <property type="entry name" value="anaerobic_coproporphyrinogen-I"/>
    <property type="match status" value="1"/>
</dbReference>
<evidence type="ECO:0000259" key="18">
    <source>
        <dbReference type="PROSITE" id="PS51918"/>
    </source>
</evidence>
<dbReference type="InterPro" id="IPR058240">
    <property type="entry name" value="rSAM_sf"/>
</dbReference>
<feature type="binding site" evidence="16">
    <location>
        <position position="125"/>
    </location>
    <ligand>
        <name>S-adenosyl-L-methionine</name>
        <dbReference type="ChEBI" id="CHEBI:59789"/>
        <label>1</label>
    </ligand>
</feature>
<dbReference type="PANTHER" id="PTHR13932">
    <property type="entry name" value="COPROPORPHYRINIGEN III OXIDASE"/>
    <property type="match status" value="1"/>
</dbReference>
<dbReference type="GO" id="GO:0005737">
    <property type="term" value="C:cytoplasm"/>
    <property type="evidence" value="ECO:0007669"/>
    <property type="project" value="UniProtKB-SubCell"/>
</dbReference>
<feature type="binding site" evidence="17">
    <location>
        <position position="74"/>
    </location>
    <ligand>
        <name>[4Fe-4S] cluster</name>
        <dbReference type="ChEBI" id="CHEBI:49883"/>
        <note>4Fe-4S-S-AdoMet</note>
    </ligand>
</feature>
<dbReference type="InterPro" id="IPR034505">
    <property type="entry name" value="Coproporphyrinogen-III_oxidase"/>
</dbReference>
<keyword evidence="5 15" id="KW-0004">4Fe-4S</keyword>
<proteinExistence type="inferred from homology"/>
<evidence type="ECO:0000256" key="2">
    <source>
        <dbReference type="ARBA" id="ARBA00004785"/>
    </source>
</evidence>
<comment type="subcellular location">
    <subcellularLocation>
        <location evidence="1 15">Cytoplasm</location>
    </subcellularLocation>
</comment>
<feature type="binding site" evidence="16">
    <location>
        <position position="160"/>
    </location>
    <ligand>
        <name>S-adenosyl-L-methionine</name>
        <dbReference type="ChEBI" id="CHEBI:59789"/>
        <label>1</label>
    </ligand>
</feature>
<name>A0A3A3G5C4_9BURK</name>
<evidence type="ECO:0000256" key="5">
    <source>
        <dbReference type="ARBA" id="ARBA00022485"/>
    </source>
</evidence>
<keyword evidence="8 15" id="KW-0479">Metal-binding</keyword>
<dbReference type="InterPro" id="IPR010723">
    <property type="entry name" value="HemN_C"/>
</dbReference>
<keyword evidence="6 15" id="KW-0963">Cytoplasm</keyword>
<comment type="pathway">
    <text evidence="2 15">Porphyrin-containing compound metabolism; protoporphyrin-IX biosynthesis; protoporphyrinogen-IX from coproporphyrinogen-III (AdoMet route): step 1/1.</text>
</comment>
<comment type="function">
    <text evidence="13">Involved in the heme biosynthesis. Catalyzes the anaerobic oxidative decarboxylation of propionate groups of rings A and B of coproporphyrinogen III to yield the vinyl groups in protoporphyrinogen IX.</text>
</comment>
<dbReference type="CDD" id="cd01335">
    <property type="entry name" value="Radical_SAM"/>
    <property type="match status" value="1"/>
</dbReference>
<dbReference type="PROSITE" id="PS51918">
    <property type="entry name" value="RADICAL_SAM"/>
    <property type="match status" value="1"/>
</dbReference>
<feature type="binding site" evidence="16">
    <location>
        <begin position="126"/>
        <end position="127"/>
    </location>
    <ligand>
        <name>S-adenosyl-L-methionine</name>
        <dbReference type="ChEBI" id="CHEBI:59789"/>
        <label>2</label>
    </ligand>
</feature>
<organism evidence="19 20">
    <name type="scientific">Noviherbaspirillum sedimenti</name>
    <dbReference type="NCBI Taxonomy" id="2320865"/>
    <lineage>
        <taxon>Bacteria</taxon>
        <taxon>Pseudomonadati</taxon>
        <taxon>Pseudomonadota</taxon>
        <taxon>Betaproteobacteria</taxon>
        <taxon>Burkholderiales</taxon>
        <taxon>Oxalobacteraceae</taxon>
        <taxon>Noviherbaspirillum</taxon>
    </lineage>
</organism>
<evidence type="ECO:0000256" key="6">
    <source>
        <dbReference type="ARBA" id="ARBA00022490"/>
    </source>
</evidence>
<dbReference type="InterPro" id="IPR006638">
    <property type="entry name" value="Elp3/MiaA/NifB-like_rSAM"/>
</dbReference>
<dbReference type="GO" id="GO:0006782">
    <property type="term" value="P:protoporphyrinogen IX biosynthetic process"/>
    <property type="evidence" value="ECO:0007669"/>
    <property type="project" value="UniProtKB-UniPathway"/>
</dbReference>
<gene>
    <name evidence="19" type="primary">hemN</name>
    <name evidence="19" type="ORF">D3878_10645</name>
</gene>
<feature type="binding site" evidence="16">
    <location>
        <begin position="80"/>
        <end position="82"/>
    </location>
    <ligand>
        <name>S-adenosyl-L-methionine</name>
        <dbReference type="ChEBI" id="CHEBI:59789"/>
        <label>2</label>
    </ligand>
</feature>
<evidence type="ECO:0000256" key="11">
    <source>
        <dbReference type="ARBA" id="ARBA00023014"/>
    </source>
</evidence>
<evidence type="ECO:0000256" key="3">
    <source>
        <dbReference type="ARBA" id="ARBA00005493"/>
    </source>
</evidence>
<sequence length="476" mass="53406">MTVPAELPVTGPLVQFDADLIRRHSRQGPRYTSYPTADRFTPGFGTADYLQAVSRVRAAGAAKPLSLYVHIPFCESLCYYCGCNKIITREHDKADVYLDYLRREISMQARLFEGINQVEQLHFGGGTPTYLSNAQMDGLLAHLRRAFDFAPDEVGEYAIEIDPRTVDPARVHVLRAQGFNRISLGVQDFDAEVQKAVNRIQPQQQTVAVIEAARAAGFRSISIDLIYGLPRQNMRTMRATLAKVIDADPDRISIYNYAHMPQLFKSQKLILEEDLPSPETKLDMLALCIERLTGAGYVYIGMDHFAKPGDDLAVAQHEKRLQRNFQGYSTHAEAELVSCGVSGISAVGGTYSQNEKKLEAYYLRIDAGELPVTRGLALQADDFLRRRVIQLLACDFALSMPALEKEFAIDFGAYFGSELQQLQALQEDGLLRLAEGEIMVTPKGRLLIRNICMVFDRYLGMPHAIKLERLRYSKTI</sequence>
<feature type="binding site" evidence="17">
    <location>
        <position position="78"/>
    </location>
    <ligand>
        <name>[4Fe-4S] cluster</name>
        <dbReference type="ChEBI" id="CHEBI:49883"/>
        <note>4Fe-4S-S-AdoMet</note>
    </ligand>
</feature>
<keyword evidence="10 15" id="KW-0408">Iron</keyword>
<dbReference type="EMBL" id="QYUQ01000002">
    <property type="protein sequence ID" value="RJG01979.1"/>
    <property type="molecule type" value="Genomic_DNA"/>
</dbReference>
<feature type="binding site" evidence="17">
    <location>
        <position position="81"/>
    </location>
    <ligand>
        <name>[4Fe-4S] cluster</name>
        <dbReference type="ChEBI" id="CHEBI:49883"/>
        <note>4Fe-4S-S-AdoMet</note>
    </ligand>
</feature>
<dbReference type="GO" id="GO:0046872">
    <property type="term" value="F:metal ion binding"/>
    <property type="evidence" value="ECO:0007669"/>
    <property type="project" value="UniProtKB-KW"/>
</dbReference>
<comment type="caution">
    <text evidence="19">The sequence shown here is derived from an EMBL/GenBank/DDBJ whole genome shotgun (WGS) entry which is preliminary data.</text>
</comment>
<dbReference type="InterPro" id="IPR004558">
    <property type="entry name" value="Coprogen_oxidase_HemN"/>
</dbReference>
<dbReference type="PANTHER" id="PTHR13932:SF6">
    <property type="entry name" value="OXYGEN-INDEPENDENT COPROPORPHYRINOGEN III OXIDASE"/>
    <property type="match status" value="1"/>
</dbReference>
<feature type="binding site" evidence="16">
    <location>
        <position position="344"/>
    </location>
    <ligand>
        <name>S-adenosyl-L-methionine</name>
        <dbReference type="ChEBI" id="CHEBI:59789"/>
        <label>1</label>
    </ligand>
</feature>
<dbReference type="EC" id="1.3.98.3" evidence="15"/>
<feature type="binding site" evidence="16">
    <location>
        <position position="258"/>
    </location>
    <ligand>
        <name>S-adenosyl-L-methionine</name>
        <dbReference type="ChEBI" id="CHEBI:59789"/>
        <label>2</label>
    </ligand>
</feature>
<comment type="subunit">
    <text evidence="4">Monomer.</text>
</comment>
<dbReference type="Gene3D" id="1.10.10.920">
    <property type="match status" value="1"/>
</dbReference>
<evidence type="ECO:0000256" key="8">
    <source>
        <dbReference type="ARBA" id="ARBA00022723"/>
    </source>
</evidence>
<keyword evidence="11 15" id="KW-0411">Iron-sulfur</keyword>
<feature type="domain" description="Radical SAM core" evidence="18">
    <location>
        <begin position="59"/>
        <end position="295"/>
    </location>
</feature>
<evidence type="ECO:0000256" key="7">
    <source>
        <dbReference type="ARBA" id="ARBA00022691"/>
    </source>
</evidence>
<dbReference type="GO" id="GO:0051989">
    <property type="term" value="F:coproporphyrinogen dehydrogenase activity"/>
    <property type="evidence" value="ECO:0007669"/>
    <property type="project" value="UniProtKB-EC"/>
</dbReference>
<dbReference type="FunFam" id="1.10.10.920:FF:000001">
    <property type="entry name" value="Coproporphyrinogen-III oxidase"/>
    <property type="match status" value="1"/>
</dbReference>
<evidence type="ECO:0000256" key="1">
    <source>
        <dbReference type="ARBA" id="ARBA00004496"/>
    </source>
</evidence>
<dbReference type="Gene3D" id="3.30.750.200">
    <property type="match status" value="1"/>
</dbReference>
<evidence type="ECO:0000256" key="15">
    <source>
        <dbReference type="PIRNR" id="PIRNR000167"/>
    </source>
</evidence>
<evidence type="ECO:0000256" key="4">
    <source>
        <dbReference type="ARBA" id="ARBA00011245"/>
    </source>
</evidence>
<dbReference type="FunFam" id="3.80.30.20:FF:000012">
    <property type="entry name" value="Coproporphyrinogen-III oxidase"/>
    <property type="match status" value="1"/>
</dbReference>
<evidence type="ECO:0000313" key="19">
    <source>
        <dbReference type="EMBL" id="RJG01979.1"/>
    </source>
</evidence>
<evidence type="ECO:0000256" key="9">
    <source>
        <dbReference type="ARBA" id="ARBA00023002"/>
    </source>
</evidence>
<dbReference type="Proteomes" id="UP000266327">
    <property type="component" value="Unassembled WGS sequence"/>
</dbReference>
<reference evidence="20" key="1">
    <citation type="submission" date="2018-09" db="EMBL/GenBank/DDBJ databases">
        <authorList>
            <person name="Zhu H."/>
        </authorList>
    </citation>
    <scope>NUCLEOTIDE SEQUENCE [LARGE SCALE GENOMIC DNA]</scope>
    <source>
        <strain evidence="20">K1S02-23</strain>
    </source>
</reference>
<evidence type="ECO:0000313" key="20">
    <source>
        <dbReference type="Proteomes" id="UP000266327"/>
    </source>
</evidence>
<dbReference type="SFLD" id="SFLDS00029">
    <property type="entry name" value="Radical_SAM"/>
    <property type="match status" value="1"/>
</dbReference>
<feature type="binding site" evidence="16">
    <location>
        <position position="68"/>
    </location>
    <ligand>
        <name>S-adenosyl-L-methionine</name>
        <dbReference type="ChEBI" id="CHEBI:59789"/>
        <label>1</label>
    </ligand>
</feature>
<dbReference type="NCBIfam" id="TIGR00538">
    <property type="entry name" value="hemN"/>
    <property type="match status" value="1"/>
</dbReference>
<keyword evidence="20" id="KW-1185">Reference proteome</keyword>
<dbReference type="Pfam" id="PF06969">
    <property type="entry name" value="HemN_C"/>
    <property type="match status" value="1"/>
</dbReference>
<evidence type="ECO:0000256" key="12">
    <source>
        <dbReference type="ARBA" id="ARBA00023244"/>
    </source>
</evidence>
<dbReference type="SMART" id="SM00729">
    <property type="entry name" value="Elp3"/>
    <property type="match status" value="1"/>
</dbReference>
<feature type="binding site" evidence="16">
    <location>
        <position position="187"/>
    </location>
    <ligand>
        <name>S-adenosyl-L-methionine</name>
        <dbReference type="ChEBI" id="CHEBI:59789"/>
        <label>2</label>
    </ligand>
</feature>